<dbReference type="CDD" id="cd00143">
    <property type="entry name" value="PP2Cc"/>
    <property type="match status" value="1"/>
</dbReference>
<name>A0A7S3QPM9_DUNTE</name>
<sequence>MRARTRTHIHTQCGDKLYVANAGDSRGVLCRGSTAVPLSEDHKPASERERSRIIAAGGFLSEIGGVCRVNGNLNLSRAIGDLKYKSSTELPAKDQVFVLNCLHQRSKRRSNRR</sequence>
<gene>
    <name evidence="2" type="ORF">DTER00134_LOCUS4422</name>
</gene>
<dbReference type="EMBL" id="HBIP01008173">
    <property type="protein sequence ID" value="CAE0489351.1"/>
    <property type="molecule type" value="Transcribed_RNA"/>
</dbReference>
<evidence type="ECO:0000313" key="2">
    <source>
        <dbReference type="EMBL" id="CAE0489351.1"/>
    </source>
</evidence>
<dbReference type="AlphaFoldDB" id="A0A7S3QPM9"/>
<dbReference type="GO" id="GO:0004722">
    <property type="term" value="F:protein serine/threonine phosphatase activity"/>
    <property type="evidence" value="ECO:0007669"/>
    <property type="project" value="InterPro"/>
</dbReference>
<protein>
    <recommendedName>
        <fullName evidence="1">PPM-type phosphatase domain-containing protein</fullName>
    </recommendedName>
</protein>
<dbReference type="SUPFAM" id="SSF81606">
    <property type="entry name" value="PP2C-like"/>
    <property type="match status" value="1"/>
</dbReference>
<feature type="domain" description="PPM-type phosphatase" evidence="1">
    <location>
        <begin position="1"/>
        <end position="113"/>
    </location>
</feature>
<dbReference type="PANTHER" id="PTHR13832:SF840">
    <property type="entry name" value="PROTEIN PHOSPHATASE 2C 60-RELATED"/>
    <property type="match status" value="1"/>
</dbReference>
<dbReference type="Pfam" id="PF00481">
    <property type="entry name" value="PP2C"/>
    <property type="match status" value="1"/>
</dbReference>
<dbReference type="Gene3D" id="3.60.40.10">
    <property type="entry name" value="PPM-type phosphatase domain"/>
    <property type="match status" value="1"/>
</dbReference>
<dbReference type="InterPro" id="IPR015655">
    <property type="entry name" value="PP2C"/>
</dbReference>
<proteinExistence type="predicted"/>
<dbReference type="PANTHER" id="PTHR13832">
    <property type="entry name" value="PROTEIN PHOSPHATASE 2C"/>
    <property type="match status" value="1"/>
</dbReference>
<accession>A0A7S3QPM9</accession>
<dbReference type="InterPro" id="IPR036457">
    <property type="entry name" value="PPM-type-like_dom_sf"/>
</dbReference>
<dbReference type="InterPro" id="IPR001932">
    <property type="entry name" value="PPM-type_phosphatase-like_dom"/>
</dbReference>
<reference evidence="2" key="1">
    <citation type="submission" date="2021-01" db="EMBL/GenBank/DDBJ databases">
        <authorList>
            <person name="Corre E."/>
            <person name="Pelletier E."/>
            <person name="Niang G."/>
            <person name="Scheremetjew M."/>
            <person name="Finn R."/>
            <person name="Kale V."/>
            <person name="Holt S."/>
            <person name="Cochrane G."/>
            <person name="Meng A."/>
            <person name="Brown T."/>
            <person name="Cohen L."/>
        </authorList>
    </citation>
    <scope>NUCLEOTIDE SEQUENCE</scope>
    <source>
        <strain evidence="2">CCMP1320</strain>
    </source>
</reference>
<dbReference type="PROSITE" id="PS51746">
    <property type="entry name" value="PPM_2"/>
    <property type="match status" value="1"/>
</dbReference>
<evidence type="ECO:0000259" key="1">
    <source>
        <dbReference type="PROSITE" id="PS51746"/>
    </source>
</evidence>
<organism evidence="2">
    <name type="scientific">Dunaliella tertiolecta</name>
    <name type="common">Green alga</name>
    <dbReference type="NCBI Taxonomy" id="3047"/>
    <lineage>
        <taxon>Eukaryota</taxon>
        <taxon>Viridiplantae</taxon>
        <taxon>Chlorophyta</taxon>
        <taxon>core chlorophytes</taxon>
        <taxon>Chlorophyceae</taxon>
        <taxon>CS clade</taxon>
        <taxon>Chlamydomonadales</taxon>
        <taxon>Dunaliellaceae</taxon>
        <taxon>Dunaliella</taxon>
    </lineage>
</organism>